<dbReference type="RefSeq" id="WP_159582626.1">
    <property type="nucleotide sequence ID" value="NZ_JBIPKE010000016.1"/>
</dbReference>
<gene>
    <name evidence="2" type="ORF">ACHKAR_11020</name>
</gene>
<sequence length="254" mass="29438">METCINCNQESDGNYCPNCGQKLHLKKLTIRYISSEFTDRWLGLDTKFTRSAWGLFLHPEQVITAYLNRNNVRYIGPLGYYIVMTALMLIAFELLGLEVADFIKSTNENLGLPQGSGSERQLALQENISGWISRNFRFASAFLIPFLTVGVQWLYRKKRSFLENLVLITYLQTHTIWFLIVGLLAFKWTGFWVSQYMTLVSLIYFCWALGRFDDGKITFRKFFKALLTWIVSYLLFIFTILLVAILIVVLVGEI</sequence>
<organism evidence="2 3">
    <name type="scientific">Marinoscillum luteum</name>
    <dbReference type="NCBI Taxonomy" id="861051"/>
    <lineage>
        <taxon>Bacteria</taxon>
        <taxon>Pseudomonadati</taxon>
        <taxon>Bacteroidota</taxon>
        <taxon>Cytophagia</taxon>
        <taxon>Cytophagales</taxon>
        <taxon>Reichenbachiellaceae</taxon>
        <taxon>Marinoscillum</taxon>
    </lineage>
</organism>
<feature type="transmembrane region" description="Helical" evidence="1">
    <location>
        <begin position="192"/>
        <end position="210"/>
    </location>
</feature>
<dbReference type="InterPro" id="IPR022134">
    <property type="entry name" value="DUF3667"/>
</dbReference>
<accession>A0ABW7N9G2</accession>
<evidence type="ECO:0000313" key="2">
    <source>
        <dbReference type="EMBL" id="MFH6983977.1"/>
    </source>
</evidence>
<keyword evidence="1" id="KW-0472">Membrane</keyword>
<dbReference type="Proteomes" id="UP001610063">
    <property type="component" value="Unassembled WGS sequence"/>
</dbReference>
<keyword evidence="3" id="KW-1185">Reference proteome</keyword>
<protein>
    <submittedName>
        <fullName evidence="2">DUF3667 domain-containing protein</fullName>
    </submittedName>
</protein>
<evidence type="ECO:0000256" key="1">
    <source>
        <dbReference type="SAM" id="Phobius"/>
    </source>
</evidence>
<feature type="transmembrane region" description="Helical" evidence="1">
    <location>
        <begin position="136"/>
        <end position="155"/>
    </location>
</feature>
<dbReference type="Pfam" id="PF12412">
    <property type="entry name" value="DUF3667"/>
    <property type="match status" value="1"/>
</dbReference>
<proteinExistence type="predicted"/>
<feature type="transmembrane region" description="Helical" evidence="1">
    <location>
        <begin position="167"/>
        <end position="186"/>
    </location>
</feature>
<feature type="transmembrane region" description="Helical" evidence="1">
    <location>
        <begin position="78"/>
        <end position="97"/>
    </location>
</feature>
<dbReference type="EMBL" id="JBIPKE010000016">
    <property type="protein sequence ID" value="MFH6983977.1"/>
    <property type="molecule type" value="Genomic_DNA"/>
</dbReference>
<reference evidence="2 3" key="1">
    <citation type="journal article" date="2013" name="Int. J. Syst. Evol. Microbiol.">
        <title>Marinoscillum luteum sp. nov., isolated from marine sediment.</title>
        <authorList>
            <person name="Cha I.T."/>
            <person name="Park S.J."/>
            <person name="Kim S.J."/>
            <person name="Kim J.G."/>
            <person name="Jung M.Y."/>
            <person name="Shin K.S."/>
            <person name="Kwon K.K."/>
            <person name="Yang S.H."/>
            <person name="Seo Y.S."/>
            <person name="Rhee S.K."/>
        </authorList>
    </citation>
    <scope>NUCLEOTIDE SEQUENCE [LARGE SCALE GENOMIC DNA]</scope>
    <source>
        <strain evidence="2 3">KCTC 23939</strain>
    </source>
</reference>
<keyword evidence="1" id="KW-0812">Transmembrane</keyword>
<comment type="caution">
    <text evidence="2">The sequence shown here is derived from an EMBL/GenBank/DDBJ whole genome shotgun (WGS) entry which is preliminary data.</text>
</comment>
<evidence type="ECO:0000313" key="3">
    <source>
        <dbReference type="Proteomes" id="UP001610063"/>
    </source>
</evidence>
<keyword evidence="1" id="KW-1133">Transmembrane helix</keyword>
<feature type="transmembrane region" description="Helical" evidence="1">
    <location>
        <begin position="222"/>
        <end position="251"/>
    </location>
</feature>
<name>A0ABW7N9G2_9BACT</name>